<gene>
    <name evidence="2" type="ORF">PR048_032667</name>
</gene>
<name>A0ABQ9G724_9NEOP</name>
<dbReference type="PANTHER" id="PTHR10773:SF19">
    <property type="match status" value="1"/>
</dbReference>
<protein>
    <submittedName>
        <fullName evidence="2">Uncharacterized protein</fullName>
    </submittedName>
</protein>
<keyword evidence="3" id="KW-1185">Reference proteome</keyword>
<feature type="compositionally biased region" description="Basic residues" evidence="1">
    <location>
        <begin position="113"/>
        <end position="136"/>
    </location>
</feature>
<comment type="caution">
    <text evidence="2">The sequence shown here is derived from an EMBL/GenBank/DDBJ whole genome shotgun (WGS) entry which is preliminary data.</text>
</comment>
<accession>A0ABQ9G724</accession>
<evidence type="ECO:0000313" key="3">
    <source>
        <dbReference type="Proteomes" id="UP001159363"/>
    </source>
</evidence>
<feature type="region of interest" description="Disordered" evidence="1">
    <location>
        <begin position="229"/>
        <end position="249"/>
    </location>
</feature>
<reference evidence="2 3" key="1">
    <citation type="submission" date="2023-02" db="EMBL/GenBank/DDBJ databases">
        <title>LHISI_Scaffold_Assembly.</title>
        <authorList>
            <person name="Stuart O.P."/>
            <person name="Cleave R."/>
            <person name="Magrath M.J.L."/>
            <person name="Mikheyev A.S."/>
        </authorList>
    </citation>
    <scope>NUCLEOTIDE SEQUENCE [LARGE SCALE GENOMIC DNA]</scope>
    <source>
        <strain evidence="2">Daus_M_001</strain>
        <tissue evidence="2">Leg muscle</tissue>
    </source>
</reference>
<evidence type="ECO:0000313" key="2">
    <source>
        <dbReference type="EMBL" id="KAJ8866806.1"/>
    </source>
</evidence>
<feature type="region of interest" description="Disordered" evidence="1">
    <location>
        <begin position="64"/>
        <end position="138"/>
    </location>
</feature>
<sequence>MIKMCYNHSKPVLILECRDRSGVSDFLQCYSHNIDSNYNREELDVQRQGMVNDLHCEPMIVQEDSNSTQQELVDDPDFEPNKDDSFQPDFELDPEVAAENKSGEQPENEMLKRSNKKKKQKGNKAVQRRRRRRRKGQTYISKTKKTMSIFTEYWELDSPGKRSFVLSCLKETPKARSYVTHASRRSRTFQYYLPLHEERVRIRQQFILKTLDLSHRILSYTYDHRSDLLTAKPDQRGKKTPPNKTPEMAERQVTNFIESLPTVPSHYCRSECDGKWGANKICSNVSTYLYDLEIRMPEVKANARDATSFCTTKSVQEISITYLLPGHIYMPADSMHPIIVSNYRKKIIWAPSEWPTIIINSRINPRQYEANVRTYNDSQDWKGIQGIPLSSACQMRSVPRATIQKKETHIALSRRYDDDSRPPQNIRVQDIRRMSTSEKKLSIKTVYTSCLPVSAAKKDLVALYKKNVIPT</sequence>
<evidence type="ECO:0000256" key="1">
    <source>
        <dbReference type="SAM" id="MobiDB-lite"/>
    </source>
</evidence>
<dbReference type="PANTHER" id="PTHR10773">
    <property type="entry name" value="DNA-DIRECTED RNA POLYMERASES I, II, AND III SUBUNIT RPABC2"/>
    <property type="match status" value="1"/>
</dbReference>
<proteinExistence type="predicted"/>
<dbReference type="Proteomes" id="UP001159363">
    <property type="component" value="Chromosome 15"/>
</dbReference>
<dbReference type="EMBL" id="JARBHB010000016">
    <property type="protein sequence ID" value="KAJ8866806.1"/>
    <property type="molecule type" value="Genomic_DNA"/>
</dbReference>
<organism evidence="2 3">
    <name type="scientific">Dryococelus australis</name>
    <dbReference type="NCBI Taxonomy" id="614101"/>
    <lineage>
        <taxon>Eukaryota</taxon>
        <taxon>Metazoa</taxon>
        <taxon>Ecdysozoa</taxon>
        <taxon>Arthropoda</taxon>
        <taxon>Hexapoda</taxon>
        <taxon>Insecta</taxon>
        <taxon>Pterygota</taxon>
        <taxon>Neoptera</taxon>
        <taxon>Polyneoptera</taxon>
        <taxon>Phasmatodea</taxon>
        <taxon>Verophasmatodea</taxon>
        <taxon>Anareolatae</taxon>
        <taxon>Phasmatidae</taxon>
        <taxon>Eurycanthinae</taxon>
        <taxon>Dryococelus</taxon>
    </lineage>
</organism>
<feature type="compositionally biased region" description="Basic and acidic residues" evidence="1">
    <location>
        <begin position="101"/>
        <end position="112"/>
    </location>
</feature>